<dbReference type="InterPro" id="IPR011600">
    <property type="entry name" value="Pept_C14_caspase"/>
</dbReference>
<organism evidence="3">
    <name type="scientific">hydrothermal vent metagenome</name>
    <dbReference type="NCBI Taxonomy" id="652676"/>
    <lineage>
        <taxon>unclassified sequences</taxon>
        <taxon>metagenomes</taxon>
        <taxon>ecological metagenomes</taxon>
    </lineage>
</organism>
<feature type="domain" description="Peptidase C14 caspase" evidence="2">
    <location>
        <begin position="53"/>
        <end position="275"/>
    </location>
</feature>
<dbReference type="AlphaFoldDB" id="A0A3B0XCL0"/>
<name>A0A3B0XCL0_9ZZZZ</name>
<dbReference type="GO" id="GO:0006508">
    <property type="term" value="P:proteolysis"/>
    <property type="evidence" value="ECO:0007669"/>
    <property type="project" value="InterPro"/>
</dbReference>
<protein>
    <recommendedName>
        <fullName evidence="2">Peptidase C14 caspase domain-containing protein</fullName>
    </recommendedName>
</protein>
<evidence type="ECO:0000259" key="2">
    <source>
        <dbReference type="Pfam" id="PF00656"/>
    </source>
</evidence>
<proteinExistence type="predicted"/>
<feature type="region of interest" description="Disordered" evidence="1">
    <location>
        <begin position="323"/>
        <end position="345"/>
    </location>
</feature>
<sequence length="345" mass="37772">MYLTRLAIHLLLFLSLSVPAEMVQAQSPSPSRGIGIKPVEKKAQTAFDQGHYRALVIGNNEYIDNKGVWRSLKTAQNDARAVAKLLTESYGFSDVKLLENATRKEVLNAIESLSRRVMSQDNVLIYYAGHGFLDTETNKGFWVPVDAQGMDNTTFLRHSTIRDEMTGIAFRAKHTLLISDSCFSGALLRSGTRGPSPGMADEKYYKKVASKKSVQIMAAGGEEYVDDNYKASGHSPFTYFLLSELQNNNSQMLSSSELSSNVKKAVANNVDQVPESGVLQGAGDELGEFIFIKLKVGVKGVPAEKVKVEVDIVPFKEPAALTAPRKSPAQLPDESQSKIIPIPTL</sequence>
<dbReference type="PANTHER" id="PTHR22576">
    <property type="entry name" value="MUCOSA ASSOCIATED LYMPHOID TISSUE LYMPHOMA TRANSLOCATION PROTEIN 1/PARACASPASE"/>
    <property type="match status" value="1"/>
</dbReference>
<evidence type="ECO:0000256" key="1">
    <source>
        <dbReference type="SAM" id="MobiDB-lite"/>
    </source>
</evidence>
<dbReference type="InterPro" id="IPR029030">
    <property type="entry name" value="Caspase-like_dom_sf"/>
</dbReference>
<dbReference type="EMBL" id="UOFG01000076">
    <property type="protein sequence ID" value="VAW59319.1"/>
    <property type="molecule type" value="Genomic_DNA"/>
</dbReference>
<dbReference type="Pfam" id="PF00656">
    <property type="entry name" value="Peptidase_C14"/>
    <property type="match status" value="1"/>
</dbReference>
<dbReference type="SUPFAM" id="SSF52129">
    <property type="entry name" value="Caspase-like"/>
    <property type="match status" value="1"/>
</dbReference>
<gene>
    <name evidence="3" type="ORF">MNBD_GAMMA11-3433</name>
</gene>
<dbReference type="PANTHER" id="PTHR22576:SF37">
    <property type="entry name" value="MUCOSA-ASSOCIATED LYMPHOID TISSUE LYMPHOMA TRANSLOCATION PROTEIN 1"/>
    <property type="match status" value="1"/>
</dbReference>
<accession>A0A3B0XCL0</accession>
<evidence type="ECO:0000313" key="3">
    <source>
        <dbReference type="EMBL" id="VAW59319.1"/>
    </source>
</evidence>
<reference evidence="3" key="1">
    <citation type="submission" date="2018-06" db="EMBL/GenBank/DDBJ databases">
        <authorList>
            <person name="Zhirakovskaya E."/>
        </authorList>
    </citation>
    <scope>NUCLEOTIDE SEQUENCE</scope>
</reference>
<dbReference type="InterPro" id="IPR052039">
    <property type="entry name" value="Caspase-related_regulators"/>
</dbReference>
<dbReference type="Gene3D" id="3.40.50.1460">
    <property type="match status" value="1"/>
</dbReference>
<dbReference type="GO" id="GO:0004197">
    <property type="term" value="F:cysteine-type endopeptidase activity"/>
    <property type="evidence" value="ECO:0007669"/>
    <property type="project" value="InterPro"/>
</dbReference>